<keyword evidence="1" id="KW-0732">Signal</keyword>
<feature type="signal peptide" evidence="1">
    <location>
        <begin position="1"/>
        <end position="18"/>
    </location>
</feature>
<protein>
    <submittedName>
        <fullName evidence="2">Uncharacterized protein</fullName>
    </submittedName>
</protein>
<organism evidence="2 3">
    <name type="scientific">Hymenolepis diminuta</name>
    <name type="common">Rat tapeworm</name>
    <dbReference type="NCBI Taxonomy" id="6216"/>
    <lineage>
        <taxon>Eukaryota</taxon>
        <taxon>Metazoa</taxon>
        <taxon>Spiralia</taxon>
        <taxon>Lophotrochozoa</taxon>
        <taxon>Platyhelminthes</taxon>
        <taxon>Cestoda</taxon>
        <taxon>Eucestoda</taxon>
        <taxon>Cyclophyllidea</taxon>
        <taxon>Hymenolepididae</taxon>
        <taxon>Hymenolepis</taxon>
    </lineage>
</organism>
<proteinExistence type="predicted"/>
<dbReference type="EMBL" id="CABIJS010000222">
    <property type="protein sequence ID" value="VUZ46844.1"/>
    <property type="molecule type" value="Genomic_DNA"/>
</dbReference>
<evidence type="ECO:0000313" key="2">
    <source>
        <dbReference type="EMBL" id="VUZ46844.1"/>
    </source>
</evidence>
<dbReference type="Proteomes" id="UP000321570">
    <property type="component" value="Unassembled WGS sequence"/>
</dbReference>
<keyword evidence="3" id="KW-1185">Reference proteome</keyword>
<sequence length="61" mass="7394">MWWFELFCITVLSGHICNQHNFLWNLRCPTEKADHNRHHNMKLYLSGCHSYNFLRIVNLSC</sequence>
<feature type="chain" id="PRO_5022165896" evidence="1">
    <location>
        <begin position="19"/>
        <end position="61"/>
    </location>
</feature>
<feature type="non-terminal residue" evidence="2">
    <location>
        <position position="61"/>
    </location>
</feature>
<evidence type="ECO:0000313" key="3">
    <source>
        <dbReference type="Proteomes" id="UP000321570"/>
    </source>
</evidence>
<dbReference type="AlphaFoldDB" id="A0A564YJW7"/>
<gene>
    <name evidence="2" type="ORF">WMSIL1_LOCUS6393</name>
</gene>
<reference evidence="2 3" key="1">
    <citation type="submission" date="2019-07" db="EMBL/GenBank/DDBJ databases">
        <authorList>
            <person name="Jastrzebski P J."/>
            <person name="Paukszto L."/>
            <person name="Jastrzebski P J."/>
        </authorList>
    </citation>
    <scope>NUCLEOTIDE SEQUENCE [LARGE SCALE GENOMIC DNA]</scope>
    <source>
        <strain evidence="2 3">WMS-il1</strain>
    </source>
</reference>
<accession>A0A564YJW7</accession>
<evidence type="ECO:0000256" key="1">
    <source>
        <dbReference type="SAM" id="SignalP"/>
    </source>
</evidence>
<name>A0A564YJW7_HYMDI</name>